<keyword evidence="4" id="KW-1185">Reference proteome</keyword>
<dbReference type="RefSeq" id="XP_026609648.1">
    <property type="nucleotide sequence ID" value="XM_026753808.1"/>
</dbReference>
<evidence type="ECO:0000313" key="3">
    <source>
        <dbReference type="EMBL" id="RHZ43275.1"/>
    </source>
</evidence>
<evidence type="ECO:0000256" key="2">
    <source>
        <dbReference type="SAM" id="Phobius"/>
    </source>
</evidence>
<reference evidence="3" key="1">
    <citation type="submission" date="2018-08" db="EMBL/GenBank/DDBJ databases">
        <title>Draft genome sequence of azole-resistant Aspergillus thermomutatus (Neosartorya pseudofischeri) strain HMR AF 39, isolated from a human nasal aspirate.</title>
        <authorList>
            <person name="Parent-Michaud M."/>
            <person name="Dufresne P.J."/>
            <person name="Fournier E."/>
            <person name="Martineau C."/>
            <person name="Moreira S."/>
            <person name="Perkins V."/>
            <person name="De Repentigny L."/>
            <person name="Dufresne S.F."/>
        </authorList>
    </citation>
    <scope>NUCLEOTIDE SEQUENCE [LARGE SCALE GENOMIC DNA]</scope>
    <source>
        <strain evidence="3">HMR AF 39</strain>
    </source>
</reference>
<dbReference type="EMBL" id="NKHU02000453">
    <property type="protein sequence ID" value="RHZ43275.1"/>
    <property type="molecule type" value="Genomic_DNA"/>
</dbReference>
<proteinExistence type="predicted"/>
<feature type="transmembrane region" description="Helical" evidence="2">
    <location>
        <begin position="247"/>
        <end position="265"/>
    </location>
</feature>
<dbReference type="Proteomes" id="UP000215305">
    <property type="component" value="Unassembled WGS sequence"/>
</dbReference>
<keyword evidence="2" id="KW-1133">Transmembrane helix</keyword>
<comment type="caution">
    <text evidence="3">The sequence shown here is derived from an EMBL/GenBank/DDBJ whole genome shotgun (WGS) entry which is preliminary data.</text>
</comment>
<dbReference type="GeneID" id="38122163"/>
<accession>A0A397FX76</accession>
<protein>
    <submittedName>
        <fullName evidence="3">Uncharacterized protein</fullName>
    </submittedName>
</protein>
<dbReference type="OrthoDB" id="5420013at2759"/>
<dbReference type="AlphaFoldDB" id="A0A397FX76"/>
<organism evidence="3 4">
    <name type="scientific">Aspergillus thermomutatus</name>
    <name type="common">Neosartorya pseudofischeri</name>
    <dbReference type="NCBI Taxonomy" id="41047"/>
    <lineage>
        <taxon>Eukaryota</taxon>
        <taxon>Fungi</taxon>
        <taxon>Dikarya</taxon>
        <taxon>Ascomycota</taxon>
        <taxon>Pezizomycotina</taxon>
        <taxon>Eurotiomycetes</taxon>
        <taxon>Eurotiomycetidae</taxon>
        <taxon>Eurotiales</taxon>
        <taxon>Aspergillaceae</taxon>
        <taxon>Aspergillus</taxon>
        <taxon>Aspergillus subgen. Fumigati</taxon>
    </lineage>
</organism>
<feature type="region of interest" description="Disordered" evidence="1">
    <location>
        <begin position="47"/>
        <end position="67"/>
    </location>
</feature>
<feature type="transmembrane region" description="Helical" evidence="2">
    <location>
        <begin position="285"/>
        <end position="304"/>
    </location>
</feature>
<gene>
    <name evidence="3" type="ORF">CDV56_100189</name>
</gene>
<keyword evidence="2" id="KW-0472">Membrane</keyword>
<name>A0A397FX76_ASPTH</name>
<evidence type="ECO:0000313" key="4">
    <source>
        <dbReference type="Proteomes" id="UP000215305"/>
    </source>
</evidence>
<dbReference type="STRING" id="41047.A0A397FX76"/>
<feature type="non-terminal residue" evidence="3">
    <location>
        <position position="1"/>
    </location>
</feature>
<keyword evidence="2" id="KW-0812">Transmembrane</keyword>
<dbReference type="VEuPathDB" id="FungiDB:CDV56_100189"/>
<evidence type="ECO:0000256" key="1">
    <source>
        <dbReference type="SAM" id="MobiDB-lite"/>
    </source>
</evidence>
<sequence>NEFGLQILLGSGAVQAGSEIHYERTVESTSFPYPAAFRKMFRAQSQVQVQTQPHDEENRGGGDLRDVVQPPVMPDAVRLGEQVQERREWKWSITNRWLGVTGTSAIEFDTQNQPVYVVLGIFPRGYSIPRERAVFIHEPKQLFWELRWAAIRLRGLTSTLFSLRHVQGFKLYKCDIENGTHERINLDSNGVADLQLLLHTYKSWHVPNYITQAWANWIHQTLNNGSHDVLKGMYALELVLDWSVTRITIVVFLPVLLSLAIGLWLNASAWTDLATIQTAWGTASYVVTAGGLLAALLGILSSIAEN</sequence>
<feature type="compositionally biased region" description="Basic and acidic residues" evidence="1">
    <location>
        <begin position="53"/>
        <end position="66"/>
    </location>
</feature>